<comment type="subcellular location">
    <subcellularLocation>
        <location evidence="2">Secreted</location>
    </subcellularLocation>
</comment>
<evidence type="ECO:0000256" key="1">
    <source>
        <dbReference type="ARBA" id="ARBA00003920"/>
    </source>
</evidence>
<evidence type="ECO:0000256" key="8">
    <source>
        <dbReference type="ARBA" id="ARBA00023180"/>
    </source>
</evidence>
<keyword evidence="8" id="KW-0325">Glycoprotein</keyword>
<evidence type="ECO:0000256" key="9">
    <source>
        <dbReference type="SAM" id="SignalP"/>
    </source>
</evidence>
<keyword evidence="6" id="KW-0372">Hormone</keyword>
<keyword evidence="9" id="KW-0732">Signal</keyword>
<comment type="subunit">
    <text evidence="4">Heterodimer of an alpha and a beta chain.</text>
</comment>
<dbReference type="AlphaFoldDB" id="A0A8T2LDU1"/>
<dbReference type="CDD" id="cd00069">
    <property type="entry name" value="GHB_like"/>
    <property type="match status" value="1"/>
</dbReference>
<dbReference type="PANTHER" id="PTHR11515:SF29">
    <property type="entry name" value="THYROTROPIN SUBUNIT BETA-LIKE"/>
    <property type="match status" value="1"/>
</dbReference>
<dbReference type="EMBL" id="JAICCE010000013">
    <property type="protein sequence ID" value="KAG9269933.1"/>
    <property type="molecule type" value="Genomic_DNA"/>
</dbReference>
<dbReference type="SUPFAM" id="SSF57501">
    <property type="entry name" value="Cystine-knot cytokines"/>
    <property type="match status" value="1"/>
</dbReference>
<dbReference type="GO" id="GO:0005737">
    <property type="term" value="C:cytoplasm"/>
    <property type="evidence" value="ECO:0007669"/>
    <property type="project" value="TreeGrafter"/>
</dbReference>
<proteinExistence type="inferred from homology"/>
<feature type="signal peptide" evidence="9">
    <location>
        <begin position="1"/>
        <end position="21"/>
    </location>
</feature>
<dbReference type="GO" id="GO:0007186">
    <property type="term" value="P:G protein-coupled receptor signaling pathway"/>
    <property type="evidence" value="ECO:0007669"/>
    <property type="project" value="TreeGrafter"/>
</dbReference>
<dbReference type="PANTHER" id="PTHR11515">
    <property type="entry name" value="GLYCOPROTEIN HORMONE BETA CHAIN"/>
    <property type="match status" value="1"/>
</dbReference>
<organism evidence="11 12">
    <name type="scientific">Astyanax mexicanus</name>
    <name type="common">Blind cave fish</name>
    <name type="synonym">Astyanax fasciatus mexicanus</name>
    <dbReference type="NCBI Taxonomy" id="7994"/>
    <lineage>
        <taxon>Eukaryota</taxon>
        <taxon>Metazoa</taxon>
        <taxon>Chordata</taxon>
        <taxon>Craniata</taxon>
        <taxon>Vertebrata</taxon>
        <taxon>Euteleostomi</taxon>
        <taxon>Actinopterygii</taxon>
        <taxon>Neopterygii</taxon>
        <taxon>Teleostei</taxon>
        <taxon>Ostariophysi</taxon>
        <taxon>Characiformes</taxon>
        <taxon>Characoidei</taxon>
        <taxon>Acestrorhamphidae</taxon>
        <taxon>Acestrorhamphinae</taxon>
        <taxon>Astyanax</taxon>
    </lineage>
</organism>
<dbReference type="FunFam" id="2.10.90.10:FF:000007">
    <property type="entry name" value="Luteinizing hormone beta subunit"/>
    <property type="match status" value="1"/>
</dbReference>
<evidence type="ECO:0000259" key="10">
    <source>
        <dbReference type="Pfam" id="PF00007"/>
    </source>
</evidence>
<dbReference type="SMART" id="SM00068">
    <property type="entry name" value="GHB"/>
    <property type="match status" value="1"/>
</dbReference>
<evidence type="ECO:0000313" key="12">
    <source>
        <dbReference type="Proteomes" id="UP000752171"/>
    </source>
</evidence>
<dbReference type="Proteomes" id="UP000752171">
    <property type="component" value="Unassembled WGS sequence"/>
</dbReference>
<sequence>MGGSVVLQVLLVSLAAGVLLGCSLKNFTLHVEKQECTHCLTINTTVCSGMCFTQDSNLQGVAGRKFRVQRGCVYQSVAYRSAEVPGCPAHIDPLYIYPVAQRCRCSKCNTVTNECVQTPLQLHDSCRSKQQLQ</sequence>
<comment type="similarity">
    <text evidence="3">Belongs to the glycoprotein hormones subunit beta family.</text>
</comment>
<comment type="function">
    <text evidence="1">Involved in gametogenesis and steroidogenesis.</text>
</comment>
<reference evidence="11 12" key="1">
    <citation type="submission" date="2021-07" db="EMBL/GenBank/DDBJ databases">
        <authorList>
            <person name="Imarazene B."/>
            <person name="Zahm M."/>
            <person name="Klopp C."/>
            <person name="Cabau C."/>
            <person name="Beille S."/>
            <person name="Jouanno E."/>
            <person name="Castinel A."/>
            <person name="Lluch J."/>
            <person name="Gil L."/>
            <person name="Kuchtly C."/>
            <person name="Lopez Roques C."/>
            <person name="Donnadieu C."/>
            <person name="Parrinello H."/>
            <person name="Journot L."/>
            <person name="Du K."/>
            <person name="Schartl M."/>
            <person name="Retaux S."/>
            <person name="Guiguen Y."/>
        </authorList>
    </citation>
    <scope>NUCLEOTIDE SEQUENCE [LARGE SCALE GENOMIC DNA]</scope>
    <source>
        <strain evidence="11">Pach_M1</strain>
        <tissue evidence="11">Testis</tissue>
    </source>
</reference>
<dbReference type="GO" id="GO:2000866">
    <property type="term" value="P:positive regulation of estradiol secretion"/>
    <property type="evidence" value="ECO:0007669"/>
    <property type="project" value="UniProtKB-ARBA"/>
</dbReference>
<evidence type="ECO:0000256" key="3">
    <source>
        <dbReference type="ARBA" id="ARBA00006552"/>
    </source>
</evidence>
<dbReference type="Pfam" id="PF00007">
    <property type="entry name" value="Cys_knot"/>
    <property type="match status" value="1"/>
</dbReference>
<evidence type="ECO:0000256" key="7">
    <source>
        <dbReference type="ARBA" id="ARBA00023157"/>
    </source>
</evidence>
<protein>
    <submittedName>
        <fullName evidence="11">Thyrotropin subunit beta-like</fullName>
    </submittedName>
</protein>
<evidence type="ECO:0000256" key="2">
    <source>
        <dbReference type="ARBA" id="ARBA00004613"/>
    </source>
</evidence>
<evidence type="ECO:0000256" key="5">
    <source>
        <dbReference type="ARBA" id="ARBA00022525"/>
    </source>
</evidence>
<dbReference type="GO" id="GO:0031762">
    <property type="term" value="F:follicle-stimulating hormone receptor binding"/>
    <property type="evidence" value="ECO:0007669"/>
    <property type="project" value="UniProtKB-ARBA"/>
</dbReference>
<dbReference type="Gene3D" id="2.10.90.10">
    <property type="entry name" value="Cystine-knot cytokines"/>
    <property type="match status" value="1"/>
</dbReference>
<gene>
    <name evidence="11" type="primary">TSHB</name>
    <name evidence="11" type="ORF">AMEX_G17021</name>
</gene>
<accession>A0A8T2LDU1</accession>
<name>A0A8T2LDU1_ASTMX</name>
<dbReference type="InterPro" id="IPR006208">
    <property type="entry name" value="Glyco_hormone_CN"/>
</dbReference>
<dbReference type="InterPro" id="IPR029034">
    <property type="entry name" value="Cystine-knot_cytokine"/>
</dbReference>
<feature type="chain" id="PRO_5035856931" evidence="9">
    <location>
        <begin position="22"/>
        <end position="133"/>
    </location>
</feature>
<keyword evidence="5" id="KW-0964">Secreted</keyword>
<dbReference type="InterPro" id="IPR001545">
    <property type="entry name" value="Gonadotropin_bsu"/>
</dbReference>
<evidence type="ECO:0000256" key="6">
    <source>
        <dbReference type="ARBA" id="ARBA00022702"/>
    </source>
</evidence>
<comment type="caution">
    <text evidence="11">The sequence shown here is derived from an EMBL/GenBank/DDBJ whole genome shotgun (WGS) entry which is preliminary data.</text>
</comment>
<keyword evidence="7" id="KW-1015">Disulfide bond</keyword>
<evidence type="ECO:0000256" key="4">
    <source>
        <dbReference type="ARBA" id="ARBA00011870"/>
    </source>
</evidence>
<dbReference type="GO" id="GO:0010628">
    <property type="term" value="P:positive regulation of gene expression"/>
    <property type="evidence" value="ECO:0007669"/>
    <property type="project" value="UniProtKB-ARBA"/>
</dbReference>
<dbReference type="GO" id="GO:0005179">
    <property type="term" value="F:hormone activity"/>
    <property type="evidence" value="ECO:0007669"/>
    <property type="project" value="UniProtKB-KW"/>
</dbReference>
<feature type="domain" description="Glycoprotein hormone subunit beta" evidence="10">
    <location>
        <begin position="21"/>
        <end position="121"/>
    </location>
</feature>
<dbReference type="GO" id="GO:0005615">
    <property type="term" value="C:extracellular space"/>
    <property type="evidence" value="ECO:0007669"/>
    <property type="project" value="TreeGrafter"/>
</dbReference>
<dbReference type="GO" id="GO:2000836">
    <property type="term" value="P:positive regulation of androgen secretion"/>
    <property type="evidence" value="ECO:0007669"/>
    <property type="project" value="UniProtKB-ARBA"/>
</dbReference>
<evidence type="ECO:0000313" key="11">
    <source>
        <dbReference type="EMBL" id="KAG9269933.1"/>
    </source>
</evidence>